<feature type="signal peptide" evidence="1">
    <location>
        <begin position="1"/>
        <end position="28"/>
    </location>
</feature>
<feature type="domain" description="AB hydrolase-1" evidence="2">
    <location>
        <begin position="197"/>
        <end position="429"/>
    </location>
</feature>
<dbReference type="InterPro" id="IPR029058">
    <property type="entry name" value="AB_hydrolase_fold"/>
</dbReference>
<comment type="caution">
    <text evidence="3">The sequence shown here is derived from an EMBL/GenBank/DDBJ whole genome shotgun (WGS) entry which is preliminary data.</text>
</comment>
<accession>C2MDI1</accession>
<dbReference type="STRING" id="596327.PORUE0001_0547"/>
<dbReference type="OrthoDB" id="9809549at2"/>
<name>C2MDI1_9PORP</name>
<dbReference type="InterPro" id="IPR000073">
    <property type="entry name" value="AB_hydrolase_1"/>
</dbReference>
<evidence type="ECO:0000259" key="2">
    <source>
        <dbReference type="Pfam" id="PF00561"/>
    </source>
</evidence>
<dbReference type="AlphaFoldDB" id="C2MDI1"/>
<dbReference type="Pfam" id="PF00561">
    <property type="entry name" value="Abhydrolase_1"/>
    <property type="match status" value="1"/>
</dbReference>
<gene>
    <name evidence="3" type="ORF">PORUE0001_0547</name>
</gene>
<keyword evidence="4" id="KW-1185">Reference proteome</keyword>
<dbReference type="eggNOG" id="COG1073">
    <property type="taxonomic scope" value="Bacteria"/>
</dbReference>
<dbReference type="GO" id="GO:0052689">
    <property type="term" value="F:carboxylic ester hydrolase activity"/>
    <property type="evidence" value="ECO:0007669"/>
    <property type="project" value="TreeGrafter"/>
</dbReference>
<sequence>MTSTRKLLTLLCCYLCGVLLLSAQQATKQVAPLGIWEGTLQVSGTELPLRFNIFRDKQETIYCTMDSPSQMATGIEATIELADGIVITIPNLYVRYEGKLVSSDTIVGTFAQGGMSLPLTLVRASKPAKADRPQTPQPPYPYETEEVTFYNGTAPLHGTLTYPVGHQAGSRVEQVVLFVSGSGIQDRDETLAEHKPFAVLADYLARQGVATLRYDDRGYHDDIDSVGVAEATTATLADDAAAAINFLRSRKIFDKVGVLGHSEGGTIAFMLAARGIPDFIISLAGSTLPGKEVLQDQMDLALTRAEVPEKLRAEYLRAAVATFDQAAQSDLRGEALVTKVLSEGHYQLPIGLVLDLKKVADGLTPWLIYFTQYDPKGDIAQTHCPVLALNGSLDQQVLADKHLPVIEQSLPTGTPRQVCQLEGLNHLFQHATTGAVSEYYQISETIAPEVLELIAEWLTKLTK</sequence>
<feature type="chain" id="PRO_5002914685" evidence="1">
    <location>
        <begin position="29"/>
        <end position="463"/>
    </location>
</feature>
<organism evidence="3 4">
    <name type="scientific">Porphyromonas uenonis 60-3</name>
    <dbReference type="NCBI Taxonomy" id="596327"/>
    <lineage>
        <taxon>Bacteria</taxon>
        <taxon>Pseudomonadati</taxon>
        <taxon>Bacteroidota</taxon>
        <taxon>Bacteroidia</taxon>
        <taxon>Bacteroidales</taxon>
        <taxon>Porphyromonadaceae</taxon>
        <taxon>Porphyromonas</taxon>
    </lineage>
</organism>
<dbReference type="Gene3D" id="3.40.50.1820">
    <property type="entry name" value="alpha/beta hydrolase"/>
    <property type="match status" value="1"/>
</dbReference>
<keyword evidence="3" id="KW-0378">Hydrolase</keyword>
<keyword evidence="1" id="KW-0732">Signal</keyword>
<dbReference type="RefSeq" id="WP_007365905.1">
    <property type="nucleotide sequence ID" value="NZ_ACLR01000192.1"/>
</dbReference>
<evidence type="ECO:0000256" key="1">
    <source>
        <dbReference type="SAM" id="SignalP"/>
    </source>
</evidence>
<protein>
    <submittedName>
        <fullName evidence="3">Hydrolase, alpha/beta domain protein</fullName>
    </submittedName>
</protein>
<dbReference type="EMBL" id="ACLR01000192">
    <property type="protein sequence ID" value="EEK16224.1"/>
    <property type="molecule type" value="Genomic_DNA"/>
</dbReference>
<evidence type="ECO:0000313" key="3">
    <source>
        <dbReference type="EMBL" id="EEK16224.1"/>
    </source>
</evidence>
<proteinExistence type="predicted"/>
<dbReference type="PANTHER" id="PTHR43265:SF1">
    <property type="entry name" value="ESTERASE ESTD"/>
    <property type="match status" value="1"/>
</dbReference>
<dbReference type="PANTHER" id="PTHR43265">
    <property type="entry name" value="ESTERASE ESTD"/>
    <property type="match status" value="1"/>
</dbReference>
<dbReference type="SUPFAM" id="SSF53474">
    <property type="entry name" value="alpha/beta-Hydrolases"/>
    <property type="match status" value="1"/>
</dbReference>
<evidence type="ECO:0000313" key="4">
    <source>
        <dbReference type="Proteomes" id="UP000003303"/>
    </source>
</evidence>
<reference evidence="3 4" key="1">
    <citation type="submission" date="2009-04" db="EMBL/GenBank/DDBJ databases">
        <authorList>
            <person name="Sebastian Y."/>
            <person name="Madupu R."/>
            <person name="Durkin A.S."/>
            <person name="Torralba M."/>
            <person name="Methe B."/>
            <person name="Sutton G.G."/>
            <person name="Strausberg R.L."/>
            <person name="Nelson K.E."/>
        </authorList>
    </citation>
    <scope>NUCLEOTIDE SEQUENCE [LARGE SCALE GENOMIC DNA]</scope>
    <source>
        <strain evidence="3 4">60-3</strain>
    </source>
</reference>
<dbReference type="InterPro" id="IPR053145">
    <property type="entry name" value="AB_hydrolase_Est10"/>
</dbReference>
<dbReference type="Proteomes" id="UP000003303">
    <property type="component" value="Unassembled WGS sequence"/>
</dbReference>